<keyword evidence="2" id="KW-1185">Reference proteome</keyword>
<dbReference type="AlphaFoldDB" id="A0AAV2J498"/>
<name>A0AAV2J498_KNICA</name>
<gene>
    <name evidence="1" type="ORF">KC01_LOCUS4392</name>
</gene>
<accession>A0AAV2J498</accession>
<evidence type="ECO:0000313" key="2">
    <source>
        <dbReference type="Proteomes" id="UP001497482"/>
    </source>
</evidence>
<protein>
    <submittedName>
        <fullName evidence="1">Uncharacterized protein</fullName>
    </submittedName>
</protein>
<proteinExistence type="predicted"/>
<organism evidence="1 2">
    <name type="scientific">Knipowitschia caucasica</name>
    <name type="common">Caucasian dwarf goby</name>
    <name type="synonym">Pomatoschistus caucasicus</name>
    <dbReference type="NCBI Taxonomy" id="637954"/>
    <lineage>
        <taxon>Eukaryota</taxon>
        <taxon>Metazoa</taxon>
        <taxon>Chordata</taxon>
        <taxon>Craniata</taxon>
        <taxon>Vertebrata</taxon>
        <taxon>Euteleostomi</taxon>
        <taxon>Actinopterygii</taxon>
        <taxon>Neopterygii</taxon>
        <taxon>Teleostei</taxon>
        <taxon>Neoteleostei</taxon>
        <taxon>Acanthomorphata</taxon>
        <taxon>Gobiaria</taxon>
        <taxon>Gobiiformes</taxon>
        <taxon>Gobioidei</taxon>
        <taxon>Gobiidae</taxon>
        <taxon>Gobiinae</taxon>
        <taxon>Knipowitschia</taxon>
    </lineage>
</organism>
<dbReference type="EMBL" id="OZ035832">
    <property type="protein sequence ID" value="CAL1572353.1"/>
    <property type="molecule type" value="Genomic_DNA"/>
</dbReference>
<evidence type="ECO:0000313" key="1">
    <source>
        <dbReference type="EMBL" id="CAL1572353.1"/>
    </source>
</evidence>
<reference evidence="1 2" key="1">
    <citation type="submission" date="2024-04" db="EMBL/GenBank/DDBJ databases">
        <authorList>
            <person name="Waldvogel A.-M."/>
            <person name="Schoenle A."/>
        </authorList>
    </citation>
    <scope>NUCLEOTIDE SEQUENCE [LARGE SCALE GENOMIC DNA]</scope>
</reference>
<dbReference type="Proteomes" id="UP001497482">
    <property type="component" value="Chromosome 10"/>
</dbReference>
<sequence length="180" mass="19864">MRIPGTLTRCVSLAPRNTCVGLKRGMCTPVGRQGEHGLTVSNKSFLIIIIRKGNGVYSTEHQLNAIKVELTARLRDVGREVVPHVMRVRRRKSGWSRGRHKQSVRKTSCKKTSAVHASALIQRIPFPCQAHALPVIRCMLSPFSACSSRSVHALPRHQCMALPRSSACIIATCSVHAVLR</sequence>